<sequence>MNRQKLLNLIGLSLRAGKMISGEELTLRDVRNQKAKLVFVAKNASENTKKKMTDKCAFYHVPYNLDFTQEEISQAIGRNRMIVGICDEGFAKKMQELSVE</sequence>
<dbReference type="Gene3D" id="3.30.1330.30">
    <property type="match status" value="1"/>
</dbReference>
<dbReference type="OrthoDB" id="9794863at2"/>
<reference evidence="2 3" key="1">
    <citation type="submission" date="2017-05" db="EMBL/GenBank/DDBJ databases">
        <title>Vagococcus spp. assemblies.</title>
        <authorList>
            <person name="Gulvik C.A."/>
        </authorList>
    </citation>
    <scope>NUCLEOTIDE SEQUENCE [LARGE SCALE GENOMIC DNA]</scope>
    <source>
        <strain evidence="2 3">DSM 24756</strain>
    </source>
</reference>
<dbReference type="EMBL" id="NGJZ01000001">
    <property type="protein sequence ID" value="RSU08538.1"/>
    <property type="molecule type" value="Genomic_DNA"/>
</dbReference>
<keyword evidence="3" id="KW-1185">Reference proteome</keyword>
<dbReference type="Pfam" id="PF01248">
    <property type="entry name" value="Ribosomal_L7Ae"/>
    <property type="match status" value="1"/>
</dbReference>
<evidence type="ECO:0000313" key="3">
    <source>
        <dbReference type="Proteomes" id="UP000288669"/>
    </source>
</evidence>
<accession>A0A430AKD5</accession>
<dbReference type="AlphaFoldDB" id="A0A430AKD5"/>
<dbReference type="GO" id="GO:0005840">
    <property type="term" value="C:ribosome"/>
    <property type="evidence" value="ECO:0007669"/>
    <property type="project" value="UniProtKB-KW"/>
</dbReference>
<organism evidence="2 3">
    <name type="scientific">Vagococcus entomophilus</name>
    <dbReference type="NCBI Taxonomy" id="1160095"/>
    <lineage>
        <taxon>Bacteria</taxon>
        <taxon>Bacillati</taxon>
        <taxon>Bacillota</taxon>
        <taxon>Bacilli</taxon>
        <taxon>Lactobacillales</taxon>
        <taxon>Enterococcaceae</taxon>
        <taxon>Vagococcus</taxon>
    </lineage>
</organism>
<keyword evidence="2" id="KW-0689">Ribosomal protein</keyword>
<protein>
    <submittedName>
        <fullName evidence="2">50S ribosomal protein L7</fullName>
    </submittedName>
</protein>
<evidence type="ECO:0000259" key="1">
    <source>
        <dbReference type="Pfam" id="PF01248"/>
    </source>
</evidence>
<dbReference type="RefSeq" id="WP_126823226.1">
    <property type="nucleotide sequence ID" value="NZ_JBHLWU010000001.1"/>
</dbReference>
<feature type="domain" description="Ribosomal protein eL8/eL30/eS12/Gadd45" evidence="1">
    <location>
        <begin position="5"/>
        <end position="92"/>
    </location>
</feature>
<dbReference type="InterPro" id="IPR029064">
    <property type="entry name" value="Ribosomal_eL30-like_sf"/>
</dbReference>
<evidence type="ECO:0000313" key="2">
    <source>
        <dbReference type="EMBL" id="RSU08538.1"/>
    </source>
</evidence>
<gene>
    <name evidence="2" type="ORF">CBF30_04705</name>
</gene>
<keyword evidence="2" id="KW-0687">Ribonucleoprotein</keyword>
<name>A0A430AKD5_9ENTE</name>
<dbReference type="NCBIfam" id="NF005585">
    <property type="entry name" value="PRK07283.1"/>
    <property type="match status" value="1"/>
</dbReference>
<dbReference type="InterPro" id="IPR004038">
    <property type="entry name" value="Ribosomal_eL8/eL30/eS12/Gad45"/>
</dbReference>
<proteinExistence type="predicted"/>
<dbReference type="Proteomes" id="UP000288669">
    <property type="component" value="Unassembled WGS sequence"/>
</dbReference>
<comment type="caution">
    <text evidence="2">The sequence shown here is derived from an EMBL/GenBank/DDBJ whole genome shotgun (WGS) entry which is preliminary data.</text>
</comment>
<dbReference type="SUPFAM" id="SSF55315">
    <property type="entry name" value="L30e-like"/>
    <property type="match status" value="1"/>
</dbReference>